<dbReference type="Pfam" id="PF00630">
    <property type="entry name" value="Filamin"/>
    <property type="match status" value="1"/>
</dbReference>
<name>A0AAD9VB14_ACRCE</name>
<gene>
    <name evidence="3" type="ORF">P5673_008183</name>
</gene>
<sequence>MRIQIRPRYSPSSRDFYKISGAFFVAIYVFLWISKPEYDKGLTWSRYAKANRLENMLLVNITSRFIWNKTEGELERDEMKSNRNSEFVSNWCRERQARLDWKAMLASCAEDTAWSLPRNRENATDPNMSFISLWDVQPVGEYSRFSIQSQTKAGKLKTQGGDSWRVRIRGPSSISAVVIDHGNGTYEVLFLVMEAGVYTLHITLDFTLCDGFRDPPSDWFIVGNAQGKFQRHREVDGNKDYLQAPLWGGSPVQISIPPAKDGSVSLSSIPDERLKLIARTDCGITCKFIWDGRGRWVQNTWKPHVKEPLCRSQNRSKDGTLWIYGDSVNVFFAQSLRQRKLCREIFSDCNFSYNWIYPVKNVTVARKENDNLDYNNERVLLNFRRELQRPGMKNNSAIIFNFGLHFVESINFTSYKKLIDGVGNELDRKYPEIFLWNSTRLRRNRGKAIWKTTTAINKERASNIHLGNKRFLTQQRILLYNAFATTRMCEAGFHVLDVYPISDSYPPGTGTHGAHGLVGNDIVHYSNLAFNPVEELFEKFFGGI</sequence>
<dbReference type="InterPro" id="IPR036514">
    <property type="entry name" value="SGNH_hydro_sf"/>
</dbReference>
<feature type="transmembrane region" description="Helical" evidence="2">
    <location>
        <begin position="16"/>
        <end position="33"/>
    </location>
</feature>
<evidence type="ECO:0000313" key="4">
    <source>
        <dbReference type="Proteomes" id="UP001249851"/>
    </source>
</evidence>
<reference evidence="3" key="1">
    <citation type="journal article" date="2023" name="G3 (Bethesda)">
        <title>Whole genome assembly and annotation of the endangered Caribbean coral Acropora cervicornis.</title>
        <authorList>
            <person name="Selwyn J.D."/>
            <person name="Vollmer S.V."/>
        </authorList>
    </citation>
    <scope>NUCLEOTIDE SEQUENCE</scope>
    <source>
        <strain evidence="3">K2</strain>
    </source>
</reference>
<protein>
    <submittedName>
        <fullName evidence="3">Gelation factor</fullName>
    </submittedName>
</protein>
<feature type="repeat" description="Filamin" evidence="1">
    <location>
        <begin position="139"/>
        <end position="205"/>
    </location>
</feature>
<evidence type="ECO:0000256" key="2">
    <source>
        <dbReference type="SAM" id="Phobius"/>
    </source>
</evidence>
<dbReference type="InterPro" id="IPR013783">
    <property type="entry name" value="Ig-like_fold"/>
</dbReference>
<organism evidence="3 4">
    <name type="scientific">Acropora cervicornis</name>
    <name type="common">Staghorn coral</name>
    <dbReference type="NCBI Taxonomy" id="6130"/>
    <lineage>
        <taxon>Eukaryota</taxon>
        <taxon>Metazoa</taxon>
        <taxon>Cnidaria</taxon>
        <taxon>Anthozoa</taxon>
        <taxon>Hexacorallia</taxon>
        <taxon>Scleractinia</taxon>
        <taxon>Astrocoeniina</taxon>
        <taxon>Acroporidae</taxon>
        <taxon>Acropora</taxon>
    </lineage>
</organism>
<comment type="caution">
    <text evidence="3">The sequence shown here is derived from an EMBL/GenBank/DDBJ whole genome shotgun (WGS) entry which is preliminary data.</text>
</comment>
<dbReference type="InterPro" id="IPR017868">
    <property type="entry name" value="Filamin/ABP280_repeat-like"/>
</dbReference>
<dbReference type="PANTHER" id="PTHR16165:SF5">
    <property type="entry name" value="NXPE FAMILY MEMBER 3"/>
    <property type="match status" value="1"/>
</dbReference>
<keyword evidence="2" id="KW-1133">Transmembrane helix</keyword>
<reference evidence="3" key="2">
    <citation type="journal article" date="2023" name="Science">
        <title>Genomic signatures of disease resistance in endangered staghorn corals.</title>
        <authorList>
            <person name="Vollmer S.V."/>
            <person name="Selwyn J.D."/>
            <person name="Despard B.A."/>
            <person name="Roesel C.L."/>
        </authorList>
    </citation>
    <scope>NUCLEOTIDE SEQUENCE</scope>
    <source>
        <strain evidence="3">K2</strain>
    </source>
</reference>
<keyword evidence="2" id="KW-0812">Transmembrane</keyword>
<keyword evidence="2" id="KW-0472">Membrane</keyword>
<dbReference type="AlphaFoldDB" id="A0AAD9VB14"/>
<dbReference type="PANTHER" id="PTHR16165">
    <property type="entry name" value="NXPE FAMILY MEMBER"/>
    <property type="match status" value="1"/>
</dbReference>
<dbReference type="Gene3D" id="3.40.50.1110">
    <property type="entry name" value="SGNH hydrolase"/>
    <property type="match status" value="1"/>
</dbReference>
<dbReference type="SUPFAM" id="SSF81296">
    <property type="entry name" value="E set domains"/>
    <property type="match status" value="1"/>
</dbReference>
<keyword evidence="4" id="KW-1185">Reference proteome</keyword>
<dbReference type="InterPro" id="IPR001298">
    <property type="entry name" value="Filamin/ABP280_rpt"/>
</dbReference>
<dbReference type="Gene3D" id="2.60.40.10">
    <property type="entry name" value="Immunoglobulins"/>
    <property type="match status" value="1"/>
</dbReference>
<dbReference type="PROSITE" id="PS50194">
    <property type="entry name" value="FILAMIN_REPEAT"/>
    <property type="match status" value="1"/>
</dbReference>
<dbReference type="Proteomes" id="UP001249851">
    <property type="component" value="Unassembled WGS sequence"/>
</dbReference>
<dbReference type="InterPro" id="IPR014756">
    <property type="entry name" value="Ig_E-set"/>
</dbReference>
<dbReference type="SMART" id="SM00557">
    <property type="entry name" value="IG_FLMN"/>
    <property type="match status" value="1"/>
</dbReference>
<evidence type="ECO:0000256" key="1">
    <source>
        <dbReference type="PROSITE-ProRule" id="PRU00087"/>
    </source>
</evidence>
<accession>A0AAD9VB14</accession>
<dbReference type="EMBL" id="JARQWQ010000014">
    <property type="protein sequence ID" value="KAK2567380.1"/>
    <property type="molecule type" value="Genomic_DNA"/>
</dbReference>
<proteinExistence type="predicted"/>
<evidence type="ECO:0000313" key="3">
    <source>
        <dbReference type="EMBL" id="KAK2567380.1"/>
    </source>
</evidence>